<dbReference type="STRING" id="63057.A0A2P5FHM2"/>
<dbReference type="InParanoid" id="A0A2P5FHM2"/>
<proteinExistence type="predicted"/>
<dbReference type="Pfam" id="PF13181">
    <property type="entry name" value="TPR_8"/>
    <property type="match status" value="1"/>
</dbReference>
<keyword evidence="3" id="KW-0808">Transferase</keyword>
<feature type="region of interest" description="Disordered" evidence="2">
    <location>
        <begin position="1"/>
        <end position="59"/>
    </location>
</feature>
<dbReference type="SMART" id="SM00028">
    <property type="entry name" value="TPR"/>
    <property type="match status" value="10"/>
</dbReference>
<feature type="repeat" description="TPR" evidence="1">
    <location>
        <begin position="277"/>
        <end position="310"/>
    </location>
</feature>
<dbReference type="PANTHER" id="PTHR46284:SF9">
    <property type="entry name" value="OS02G0109800 PROTEIN"/>
    <property type="match status" value="1"/>
</dbReference>
<keyword evidence="4" id="KW-1185">Reference proteome</keyword>
<feature type="region of interest" description="Disordered" evidence="2">
    <location>
        <begin position="555"/>
        <end position="579"/>
    </location>
</feature>
<protein>
    <submittedName>
        <fullName evidence="3">N-terminal acetyltransferase A, auxiliary subunit</fullName>
    </submittedName>
</protein>
<dbReference type="Gene3D" id="1.25.40.10">
    <property type="entry name" value="Tetratricopeptide repeat domain"/>
    <property type="match status" value="3"/>
</dbReference>
<reference evidence="4" key="1">
    <citation type="submission" date="2016-06" db="EMBL/GenBank/DDBJ databases">
        <title>Parallel loss of symbiosis genes in relatives of nitrogen-fixing non-legume Parasponia.</title>
        <authorList>
            <person name="Van Velzen R."/>
            <person name="Holmer R."/>
            <person name="Bu F."/>
            <person name="Rutten L."/>
            <person name="Van Zeijl A."/>
            <person name="Liu W."/>
            <person name="Santuari L."/>
            <person name="Cao Q."/>
            <person name="Sharma T."/>
            <person name="Shen D."/>
            <person name="Roswanjaya Y."/>
            <person name="Wardhani T."/>
            <person name="Kalhor M.S."/>
            <person name="Jansen J."/>
            <person name="Van den Hoogen J."/>
            <person name="Gungor B."/>
            <person name="Hartog M."/>
            <person name="Hontelez J."/>
            <person name="Verver J."/>
            <person name="Yang W.-C."/>
            <person name="Schijlen E."/>
            <person name="Repin R."/>
            <person name="Schilthuizen M."/>
            <person name="Schranz E."/>
            <person name="Heidstra R."/>
            <person name="Miyata K."/>
            <person name="Fedorova E."/>
            <person name="Kohlen W."/>
            <person name="Bisseling T."/>
            <person name="Smit S."/>
            <person name="Geurts R."/>
        </authorList>
    </citation>
    <scope>NUCLEOTIDE SEQUENCE [LARGE SCALE GENOMIC DNA]</scope>
    <source>
        <strain evidence="4">cv. RG33-2</strain>
    </source>
</reference>
<keyword evidence="1" id="KW-0802">TPR repeat</keyword>
<dbReference type="InterPro" id="IPR011990">
    <property type="entry name" value="TPR-like_helical_dom_sf"/>
</dbReference>
<evidence type="ECO:0000313" key="3">
    <source>
        <dbReference type="EMBL" id="PON97273.1"/>
    </source>
</evidence>
<dbReference type="OrthoDB" id="5986190at2759"/>
<dbReference type="Pfam" id="PF13424">
    <property type="entry name" value="TPR_12"/>
    <property type="match status" value="3"/>
</dbReference>
<feature type="repeat" description="TPR" evidence="1">
    <location>
        <begin position="195"/>
        <end position="228"/>
    </location>
</feature>
<dbReference type="EMBL" id="JXTC01000033">
    <property type="protein sequence ID" value="PON97273.1"/>
    <property type="molecule type" value="Genomic_DNA"/>
</dbReference>
<dbReference type="Pfam" id="PF13374">
    <property type="entry name" value="TPR_10"/>
    <property type="match status" value="1"/>
</dbReference>
<evidence type="ECO:0000256" key="1">
    <source>
        <dbReference type="PROSITE-ProRule" id="PRU00339"/>
    </source>
</evidence>
<sequence length="579" mass="63935">MPGLISSNPSPIFIPGSQDPAQKVESLNGTNGYVKSASPSNHRTRPTIKAGPERIPFEDSSLDNPDLGPFLLKLARDTISSGESPNKALDYAIRASKSFERSPVQCLELAMSLHVVAAIYSSLGRFEEAVPVLERSIEVPNVETGLDHALAKFSGYMQLGDTYSIMGQLEQSISCYGSGLKIQVEALGESDPRVAETYRYLAEAHMQAMQFDEAENFCKKTLEIHREHSEPASLEEAADRRLMALICEAKGDYETALEHLVLASMVMIANGQDNEVATIDVSIGNIYLSLCRFDEAVFAYQKALTVFKSTRGENHPSVASIFVRLADLYYRTGKLRESKSYCENALRIYTKPLPGFTSEEIATGLTEISAIYEAVNEPEEGLRLLQKAIKLLEDKPAHRGTIAGLEAQMGVMFYMVGRYSEARNAFESAIAKLRASGEKKSAFFGIVLNQMGLACVQLYKINEATGLFEEAREILEQECGPCHLDTLGVYSNLAATYDAMGRVEDAIELLEYILKVREEKLGTANPDVDDEKKRLTQLLKEVGRARNRKGKSLENLFGSNIPRRKKGGTKGWSGFSFKP</sequence>
<organism evidence="3 4">
    <name type="scientific">Trema orientale</name>
    <name type="common">Charcoal tree</name>
    <name type="synonym">Celtis orientalis</name>
    <dbReference type="NCBI Taxonomy" id="63057"/>
    <lineage>
        <taxon>Eukaryota</taxon>
        <taxon>Viridiplantae</taxon>
        <taxon>Streptophyta</taxon>
        <taxon>Embryophyta</taxon>
        <taxon>Tracheophyta</taxon>
        <taxon>Spermatophyta</taxon>
        <taxon>Magnoliopsida</taxon>
        <taxon>eudicotyledons</taxon>
        <taxon>Gunneridae</taxon>
        <taxon>Pentapetalae</taxon>
        <taxon>rosids</taxon>
        <taxon>fabids</taxon>
        <taxon>Rosales</taxon>
        <taxon>Cannabaceae</taxon>
        <taxon>Trema</taxon>
    </lineage>
</organism>
<dbReference type="PROSITE" id="PS50005">
    <property type="entry name" value="TPR"/>
    <property type="match status" value="3"/>
</dbReference>
<dbReference type="Proteomes" id="UP000237000">
    <property type="component" value="Unassembled WGS sequence"/>
</dbReference>
<evidence type="ECO:0000313" key="4">
    <source>
        <dbReference type="Proteomes" id="UP000237000"/>
    </source>
</evidence>
<evidence type="ECO:0000256" key="2">
    <source>
        <dbReference type="SAM" id="MobiDB-lite"/>
    </source>
</evidence>
<dbReference type="SUPFAM" id="SSF48452">
    <property type="entry name" value="TPR-like"/>
    <property type="match status" value="1"/>
</dbReference>
<feature type="compositionally biased region" description="Polar residues" evidence="2">
    <location>
        <begin position="1"/>
        <end position="10"/>
    </location>
</feature>
<feature type="compositionally biased region" description="Polar residues" evidence="2">
    <location>
        <begin position="25"/>
        <end position="41"/>
    </location>
</feature>
<comment type="caution">
    <text evidence="3">The sequence shown here is derived from an EMBL/GenBank/DDBJ whole genome shotgun (WGS) entry which is preliminary data.</text>
</comment>
<name>A0A2P5FHM2_TREOI</name>
<dbReference type="InterPro" id="IPR019734">
    <property type="entry name" value="TPR_rpt"/>
</dbReference>
<accession>A0A2P5FHM2</accession>
<dbReference type="AlphaFoldDB" id="A0A2P5FHM2"/>
<dbReference type="FunFam" id="1.25.40.10:FF:001025">
    <property type="entry name" value="Protein KINESIN LIGHT CHAIN-RELATED 2"/>
    <property type="match status" value="1"/>
</dbReference>
<feature type="repeat" description="TPR" evidence="1">
    <location>
        <begin position="487"/>
        <end position="520"/>
    </location>
</feature>
<gene>
    <name evidence="3" type="ORF">TorRG33x02_070290</name>
</gene>
<dbReference type="GO" id="GO:0016740">
    <property type="term" value="F:transferase activity"/>
    <property type="evidence" value="ECO:0007669"/>
    <property type="project" value="UniProtKB-KW"/>
</dbReference>
<dbReference type="PANTHER" id="PTHR46284">
    <property type="entry name" value="PROTEIN KINESIN LIGHT CHAIN-RELATED 3"/>
    <property type="match status" value="1"/>
</dbReference>